<dbReference type="Proteomes" id="UP000238479">
    <property type="component" value="Chromosome 4"/>
</dbReference>
<keyword evidence="4" id="KW-1185">Reference proteome</keyword>
<dbReference type="AlphaFoldDB" id="A0A2P6QWN2"/>
<dbReference type="InterPro" id="IPR003854">
    <property type="entry name" value="GASA"/>
</dbReference>
<feature type="signal peptide" evidence="2">
    <location>
        <begin position="1"/>
        <end position="18"/>
    </location>
</feature>
<evidence type="ECO:0000256" key="1">
    <source>
        <dbReference type="ARBA" id="ARBA00010582"/>
    </source>
</evidence>
<protein>
    <submittedName>
        <fullName evidence="3">Putative gibberellin regulated protein</fullName>
    </submittedName>
</protein>
<sequence>MARLSWISIAFFVILAFAINTLVAQWDIDQSPAPAVQIVPQGGEGSLKAEECAGACDFRCSATSHKKPCLFFCNMCCQKCLCVPSGTYGHKEECPCYNNWKTQEGGPKCP</sequence>
<comment type="similarity">
    <text evidence="1">Belongs to the GASA family.</text>
</comment>
<evidence type="ECO:0000256" key="2">
    <source>
        <dbReference type="SAM" id="SignalP"/>
    </source>
</evidence>
<evidence type="ECO:0000313" key="4">
    <source>
        <dbReference type="Proteomes" id="UP000238479"/>
    </source>
</evidence>
<dbReference type="OMA" id="SVPIEQC"/>
<organism evidence="3 4">
    <name type="scientific">Rosa chinensis</name>
    <name type="common">China rose</name>
    <dbReference type="NCBI Taxonomy" id="74649"/>
    <lineage>
        <taxon>Eukaryota</taxon>
        <taxon>Viridiplantae</taxon>
        <taxon>Streptophyta</taxon>
        <taxon>Embryophyta</taxon>
        <taxon>Tracheophyta</taxon>
        <taxon>Spermatophyta</taxon>
        <taxon>Magnoliopsida</taxon>
        <taxon>eudicotyledons</taxon>
        <taxon>Gunneridae</taxon>
        <taxon>Pentapetalae</taxon>
        <taxon>rosids</taxon>
        <taxon>fabids</taxon>
        <taxon>Rosales</taxon>
        <taxon>Rosaceae</taxon>
        <taxon>Rosoideae</taxon>
        <taxon>Rosoideae incertae sedis</taxon>
        <taxon>Rosa</taxon>
    </lineage>
</organism>
<gene>
    <name evidence="3" type="ORF">RchiOBHm_Chr4g0415191</name>
</gene>
<feature type="chain" id="PRO_5015148213" evidence="2">
    <location>
        <begin position="19"/>
        <end position="110"/>
    </location>
</feature>
<dbReference type="STRING" id="74649.A0A2P6QWN2"/>
<dbReference type="PANTHER" id="PTHR23201">
    <property type="entry name" value="EXTENSIN, PROLINE-RICH PROTEIN"/>
    <property type="match status" value="1"/>
</dbReference>
<accession>A0A2P6QWN2</accession>
<name>A0A2P6QWN2_ROSCH</name>
<evidence type="ECO:0000313" key="3">
    <source>
        <dbReference type="EMBL" id="PRQ38549.1"/>
    </source>
</evidence>
<reference evidence="3 4" key="1">
    <citation type="journal article" date="2018" name="Nat. Genet.">
        <title>The Rosa genome provides new insights in the design of modern roses.</title>
        <authorList>
            <person name="Bendahmane M."/>
        </authorList>
    </citation>
    <scope>NUCLEOTIDE SEQUENCE [LARGE SCALE GENOMIC DNA]</scope>
    <source>
        <strain evidence="4">cv. Old Blush</strain>
    </source>
</reference>
<dbReference type="Gramene" id="PRQ38549">
    <property type="protein sequence ID" value="PRQ38549"/>
    <property type="gene ID" value="RchiOBHm_Chr4g0415191"/>
</dbReference>
<comment type="caution">
    <text evidence="3">The sequence shown here is derived from an EMBL/GenBank/DDBJ whole genome shotgun (WGS) entry which is preliminary data.</text>
</comment>
<dbReference type="Pfam" id="PF02704">
    <property type="entry name" value="GASA"/>
    <property type="match status" value="1"/>
</dbReference>
<proteinExistence type="inferred from homology"/>
<dbReference type="EMBL" id="PDCK01000042">
    <property type="protein sequence ID" value="PRQ38549.1"/>
    <property type="molecule type" value="Genomic_DNA"/>
</dbReference>
<keyword evidence="2" id="KW-0732">Signal</keyword>
<dbReference type="PANTHER" id="PTHR23201:SF92">
    <property type="entry name" value="GIBBERELLIN-REGULATED PROTEIN 12"/>
    <property type="match status" value="1"/>
</dbReference>